<feature type="transmembrane region" description="Helical" evidence="7">
    <location>
        <begin position="12"/>
        <end position="32"/>
    </location>
</feature>
<dbReference type="EMBL" id="JADIMR010000090">
    <property type="protein sequence ID" value="MBO8447289.1"/>
    <property type="molecule type" value="Genomic_DNA"/>
</dbReference>
<keyword evidence="5 7" id="KW-1133">Transmembrane helix</keyword>
<sequence>MEENRLKIKVQRNILIGSAIIMAGKFAAYLLTSSVGILTDALESIVNVAAGCISLYSLYWASKPKDEEHPFGHGKMELLSASAEGAMISIAGLIIIYKGIDRLLFPAEIQKLDVGMIIVAVSGVLNYLMGYYSIRVGKRYSSMALVAGGRHLQSDTYSTIGLIVGLLLLYFTKQAWIDSAVSLIFGLLIIATGISILRKTISNLLDTADKGLLEHLADVLNKKRCDEWIGFHNIKAIKYGSMLHLDCDLVIPWYYTVEKAHETGNELKDILEDEFKGKMETTLHFDPCNIFPYPLCNECKLECPHRKEAFVKQSPFDFKNITREGDEK</sequence>
<dbReference type="Pfam" id="PF01545">
    <property type="entry name" value="Cation_efflux"/>
    <property type="match status" value="1"/>
</dbReference>
<name>A0A9D9EGM3_9BACT</name>
<dbReference type="AlphaFoldDB" id="A0A9D9EGM3"/>
<dbReference type="PANTHER" id="PTHR43840">
    <property type="entry name" value="MITOCHONDRIAL METAL TRANSPORTER 1-RELATED"/>
    <property type="match status" value="1"/>
</dbReference>
<dbReference type="Pfam" id="PF16916">
    <property type="entry name" value="ZT_dimer"/>
    <property type="match status" value="1"/>
</dbReference>
<evidence type="ECO:0000256" key="6">
    <source>
        <dbReference type="ARBA" id="ARBA00023136"/>
    </source>
</evidence>
<evidence type="ECO:0000259" key="8">
    <source>
        <dbReference type="Pfam" id="PF01545"/>
    </source>
</evidence>
<proteinExistence type="inferred from homology"/>
<dbReference type="InterPro" id="IPR027469">
    <property type="entry name" value="Cation_efflux_TMD_sf"/>
</dbReference>
<keyword evidence="4 7" id="KW-0812">Transmembrane</keyword>
<dbReference type="InterPro" id="IPR027470">
    <property type="entry name" value="Cation_efflux_CTD"/>
</dbReference>
<dbReference type="PANTHER" id="PTHR43840:SF15">
    <property type="entry name" value="MITOCHONDRIAL METAL TRANSPORTER 1-RELATED"/>
    <property type="match status" value="1"/>
</dbReference>
<feature type="transmembrane region" description="Helical" evidence="7">
    <location>
        <begin position="177"/>
        <end position="197"/>
    </location>
</feature>
<gene>
    <name evidence="10" type="ORF">IAC32_06050</name>
</gene>
<accession>A0A9D9EGM3</accession>
<dbReference type="InterPro" id="IPR050291">
    <property type="entry name" value="CDF_Transporter"/>
</dbReference>
<evidence type="ECO:0000256" key="4">
    <source>
        <dbReference type="ARBA" id="ARBA00022692"/>
    </source>
</evidence>
<dbReference type="InterPro" id="IPR002524">
    <property type="entry name" value="Cation_efflux"/>
</dbReference>
<evidence type="ECO:0000313" key="11">
    <source>
        <dbReference type="Proteomes" id="UP000823637"/>
    </source>
</evidence>
<evidence type="ECO:0000256" key="2">
    <source>
        <dbReference type="ARBA" id="ARBA00008114"/>
    </source>
</evidence>
<feature type="domain" description="Cation efflux protein transmembrane" evidence="8">
    <location>
        <begin position="15"/>
        <end position="205"/>
    </location>
</feature>
<evidence type="ECO:0000256" key="1">
    <source>
        <dbReference type="ARBA" id="ARBA00004141"/>
    </source>
</evidence>
<evidence type="ECO:0000313" key="10">
    <source>
        <dbReference type="EMBL" id="MBO8447289.1"/>
    </source>
</evidence>
<dbReference type="GO" id="GO:0015093">
    <property type="term" value="F:ferrous iron transmembrane transporter activity"/>
    <property type="evidence" value="ECO:0007669"/>
    <property type="project" value="TreeGrafter"/>
</dbReference>
<dbReference type="GO" id="GO:0015086">
    <property type="term" value="F:cadmium ion transmembrane transporter activity"/>
    <property type="evidence" value="ECO:0007669"/>
    <property type="project" value="TreeGrafter"/>
</dbReference>
<dbReference type="SUPFAM" id="SSF160240">
    <property type="entry name" value="Cation efflux protein cytoplasmic domain-like"/>
    <property type="match status" value="1"/>
</dbReference>
<organism evidence="10 11">
    <name type="scientific">Candidatus Enterocola intestinipullorum</name>
    <dbReference type="NCBI Taxonomy" id="2840783"/>
    <lineage>
        <taxon>Bacteria</taxon>
        <taxon>Pseudomonadati</taxon>
        <taxon>Bacteroidota</taxon>
        <taxon>Bacteroidia</taxon>
        <taxon>Bacteroidales</taxon>
        <taxon>Candidatus Enterocola</taxon>
    </lineage>
</organism>
<dbReference type="GO" id="GO:0006882">
    <property type="term" value="P:intracellular zinc ion homeostasis"/>
    <property type="evidence" value="ECO:0007669"/>
    <property type="project" value="TreeGrafter"/>
</dbReference>
<comment type="similarity">
    <text evidence="2">Belongs to the cation diffusion facilitator (CDF) transporter (TC 2.A.4) family.</text>
</comment>
<dbReference type="InterPro" id="IPR058533">
    <property type="entry name" value="Cation_efflux_TM"/>
</dbReference>
<feature type="transmembrane region" description="Helical" evidence="7">
    <location>
        <begin position="112"/>
        <end position="134"/>
    </location>
</feature>
<keyword evidence="3" id="KW-0813">Transport</keyword>
<reference evidence="10" key="1">
    <citation type="submission" date="2020-10" db="EMBL/GenBank/DDBJ databases">
        <authorList>
            <person name="Gilroy R."/>
        </authorList>
    </citation>
    <scope>NUCLEOTIDE SEQUENCE</scope>
    <source>
        <strain evidence="10">D3-1215</strain>
    </source>
</reference>
<dbReference type="GO" id="GO:0005886">
    <property type="term" value="C:plasma membrane"/>
    <property type="evidence" value="ECO:0007669"/>
    <property type="project" value="TreeGrafter"/>
</dbReference>
<protein>
    <submittedName>
        <fullName evidence="10">Cation transporter</fullName>
    </submittedName>
</protein>
<dbReference type="Gene3D" id="3.30.70.1350">
    <property type="entry name" value="Cation efflux protein, cytoplasmic domain"/>
    <property type="match status" value="1"/>
</dbReference>
<evidence type="ECO:0000259" key="9">
    <source>
        <dbReference type="Pfam" id="PF16916"/>
    </source>
</evidence>
<keyword evidence="6 7" id="KW-0472">Membrane</keyword>
<dbReference type="GO" id="GO:0015341">
    <property type="term" value="F:zinc efflux antiporter activity"/>
    <property type="evidence" value="ECO:0007669"/>
    <property type="project" value="TreeGrafter"/>
</dbReference>
<evidence type="ECO:0000256" key="7">
    <source>
        <dbReference type="SAM" id="Phobius"/>
    </source>
</evidence>
<feature type="transmembrane region" description="Helical" evidence="7">
    <location>
        <begin position="155"/>
        <end position="171"/>
    </location>
</feature>
<dbReference type="Gene3D" id="1.20.1510.10">
    <property type="entry name" value="Cation efflux protein transmembrane domain"/>
    <property type="match status" value="1"/>
</dbReference>
<feature type="transmembrane region" description="Helical" evidence="7">
    <location>
        <begin position="44"/>
        <end position="61"/>
    </location>
</feature>
<dbReference type="InterPro" id="IPR036837">
    <property type="entry name" value="Cation_efflux_CTD_sf"/>
</dbReference>
<reference evidence="10" key="2">
    <citation type="journal article" date="2021" name="PeerJ">
        <title>Extensive microbial diversity within the chicken gut microbiome revealed by metagenomics and culture.</title>
        <authorList>
            <person name="Gilroy R."/>
            <person name="Ravi A."/>
            <person name="Getino M."/>
            <person name="Pursley I."/>
            <person name="Horton D.L."/>
            <person name="Alikhan N.F."/>
            <person name="Baker D."/>
            <person name="Gharbi K."/>
            <person name="Hall N."/>
            <person name="Watson M."/>
            <person name="Adriaenssens E.M."/>
            <person name="Foster-Nyarko E."/>
            <person name="Jarju S."/>
            <person name="Secka A."/>
            <person name="Antonio M."/>
            <person name="Oren A."/>
            <person name="Chaudhuri R.R."/>
            <person name="La Ragione R."/>
            <person name="Hildebrand F."/>
            <person name="Pallen M.J."/>
        </authorList>
    </citation>
    <scope>NUCLEOTIDE SEQUENCE</scope>
    <source>
        <strain evidence="10">D3-1215</strain>
    </source>
</reference>
<dbReference type="NCBIfam" id="TIGR01297">
    <property type="entry name" value="CDF"/>
    <property type="match status" value="1"/>
</dbReference>
<dbReference type="SUPFAM" id="SSF161111">
    <property type="entry name" value="Cation efflux protein transmembrane domain-like"/>
    <property type="match status" value="1"/>
</dbReference>
<comment type="subcellular location">
    <subcellularLocation>
        <location evidence="1">Membrane</location>
        <topology evidence="1">Multi-pass membrane protein</topology>
    </subcellularLocation>
</comment>
<evidence type="ECO:0000256" key="3">
    <source>
        <dbReference type="ARBA" id="ARBA00022448"/>
    </source>
</evidence>
<feature type="domain" description="Cation efflux protein cytoplasmic" evidence="9">
    <location>
        <begin position="224"/>
        <end position="288"/>
    </location>
</feature>
<comment type="caution">
    <text evidence="10">The sequence shown here is derived from an EMBL/GenBank/DDBJ whole genome shotgun (WGS) entry which is preliminary data.</text>
</comment>
<evidence type="ECO:0000256" key="5">
    <source>
        <dbReference type="ARBA" id="ARBA00022989"/>
    </source>
</evidence>
<dbReference type="Proteomes" id="UP000823637">
    <property type="component" value="Unassembled WGS sequence"/>
</dbReference>
<feature type="transmembrane region" description="Helical" evidence="7">
    <location>
        <begin position="81"/>
        <end position="100"/>
    </location>
</feature>